<dbReference type="GO" id="GO:0071014">
    <property type="term" value="C:post-mRNA release spliceosomal complex"/>
    <property type="evidence" value="ECO:0007669"/>
    <property type="project" value="TreeGrafter"/>
</dbReference>
<feature type="compositionally biased region" description="Basic and acidic residues" evidence="2">
    <location>
        <begin position="384"/>
        <end position="397"/>
    </location>
</feature>
<feature type="compositionally biased region" description="Basic residues" evidence="2">
    <location>
        <begin position="82"/>
        <end position="92"/>
    </location>
</feature>
<name>A0A9R0XH97_TRITD</name>
<dbReference type="AlphaFoldDB" id="A0A9R0XH97"/>
<reference evidence="3 4" key="1">
    <citation type="submission" date="2017-09" db="EMBL/GenBank/DDBJ databases">
        <authorList>
            <consortium name="International Durum Wheat Genome Sequencing Consortium (IDWGSC)"/>
            <person name="Milanesi L."/>
        </authorList>
    </citation>
    <scope>NUCLEOTIDE SEQUENCE [LARGE SCALE GENOMIC DNA]</scope>
    <source>
        <strain evidence="4">cv. Svevo</strain>
    </source>
</reference>
<dbReference type="PANTHER" id="PTHR12072:SF5">
    <property type="entry name" value="CWF19-LIKE PROTEIN 2"/>
    <property type="match status" value="1"/>
</dbReference>
<feature type="region of interest" description="Disordered" evidence="2">
    <location>
        <begin position="1"/>
        <end position="206"/>
    </location>
</feature>
<feature type="region of interest" description="Disordered" evidence="2">
    <location>
        <begin position="280"/>
        <end position="348"/>
    </location>
</feature>
<organism evidence="3 4">
    <name type="scientific">Triticum turgidum subsp. durum</name>
    <name type="common">Durum wheat</name>
    <name type="synonym">Triticum durum</name>
    <dbReference type="NCBI Taxonomy" id="4567"/>
    <lineage>
        <taxon>Eukaryota</taxon>
        <taxon>Viridiplantae</taxon>
        <taxon>Streptophyta</taxon>
        <taxon>Embryophyta</taxon>
        <taxon>Tracheophyta</taxon>
        <taxon>Spermatophyta</taxon>
        <taxon>Magnoliopsida</taxon>
        <taxon>Liliopsida</taxon>
        <taxon>Poales</taxon>
        <taxon>Poaceae</taxon>
        <taxon>BOP clade</taxon>
        <taxon>Pooideae</taxon>
        <taxon>Triticodae</taxon>
        <taxon>Triticeae</taxon>
        <taxon>Triticinae</taxon>
        <taxon>Triticum</taxon>
    </lineage>
</organism>
<feature type="compositionally biased region" description="Basic and acidic residues" evidence="2">
    <location>
        <begin position="291"/>
        <end position="310"/>
    </location>
</feature>
<dbReference type="PANTHER" id="PTHR12072">
    <property type="entry name" value="CWF19, CELL CYCLE CONTROL PROTEIN"/>
    <property type="match status" value="1"/>
</dbReference>
<comment type="similarity">
    <text evidence="1">Belongs to the CWF19 family.</text>
</comment>
<evidence type="ECO:0008006" key="5">
    <source>
        <dbReference type="Google" id="ProtNLM"/>
    </source>
</evidence>
<protein>
    <recommendedName>
        <fullName evidence="5">CWF19-like protein 2</fullName>
    </recommendedName>
</protein>
<dbReference type="EMBL" id="LT934120">
    <property type="protein sequence ID" value="VAI36479.1"/>
    <property type="molecule type" value="Genomic_DNA"/>
</dbReference>
<feature type="compositionally biased region" description="Low complexity" evidence="2">
    <location>
        <begin position="398"/>
        <end position="437"/>
    </location>
</feature>
<evidence type="ECO:0000313" key="3">
    <source>
        <dbReference type="EMBL" id="VAI36479.1"/>
    </source>
</evidence>
<dbReference type="GO" id="GO:0000398">
    <property type="term" value="P:mRNA splicing, via spliceosome"/>
    <property type="evidence" value="ECO:0007669"/>
    <property type="project" value="TreeGrafter"/>
</dbReference>
<dbReference type="Gramene" id="TRITD5Bv1G195850.1">
    <property type="protein sequence ID" value="TRITD5Bv1G195850.1"/>
    <property type="gene ID" value="TRITD5Bv1G195850"/>
</dbReference>
<dbReference type="InterPro" id="IPR040194">
    <property type="entry name" value="Cwf19-like"/>
</dbReference>
<evidence type="ECO:0000256" key="1">
    <source>
        <dbReference type="ARBA" id="ARBA00006795"/>
    </source>
</evidence>
<keyword evidence="4" id="KW-1185">Reference proteome</keyword>
<feature type="compositionally biased region" description="Polar residues" evidence="2">
    <location>
        <begin position="373"/>
        <end position="383"/>
    </location>
</feature>
<accession>A0A9R0XH97</accession>
<evidence type="ECO:0000313" key="4">
    <source>
        <dbReference type="Proteomes" id="UP000324705"/>
    </source>
</evidence>
<sequence>MLLGAKVVPRDKAVLKPGSSDGSGSDGSAGKARSRRSSKRRDKEEKRRRRHRRRSRRRSDSSEEEGSDDSVDEEEEEELSRSKRRRKRRKGRRDFSDEDESSAESDKGRGSGKGKRGGAASDDEEEDEEEEEMGGDGMRASEVVRKEMGLEWMLKSASSSQPEGSRAQRAENDEEKFEATHEEVKKPNPKEMNPYLRDNGSGYPDEATAANAASQLLASSVVGDGGASWRLKALKRAKEQAAREGRKIEEVVEERWGSLGHLAASVSTSRVAPSYAHLQAIRGRKAGQGDYSEKSSKVDRKEDQRGEDSGGGRQYLQGVSSRDHAMRKPRPDSVPWKKNRQNISSEDQTLISSALASINKFSNDGSFMDKISNHGSKNTNVSNVEKRDSDQKAHQESSKISSSVSTQKQESSKISSSVSTQKLESSKISSSGSTQKLNANQLAAKVLQLRMKGKHEEADQTFFSSERDGDCAGKPECFC</sequence>
<feature type="compositionally biased region" description="Basic residues" evidence="2">
    <location>
        <begin position="32"/>
        <end position="57"/>
    </location>
</feature>
<feature type="region of interest" description="Disordered" evidence="2">
    <location>
        <begin position="362"/>
        <end position="437"/>
    </location>
</feature>
<proteinExistence type="inferred from homology"/>
<gene>
    <name evidence="3" type="ORF">TRITD_5Bv1G195850</name>
</gene>
<feature type="compositionally biased region" description="Basic and acidic residues" evidence="2">
    <location>
        <begin position="321"/>
        <end position="331"/>
    </location>
</feature>
<dbReference type="Proteomes" id="UP000324705">
    <property type="component" value="Chromosome 5B"/>
</dbReference>
<feature type="region of interest" description="Disordered" evidence="2">
    <location>
        <begin position="455"/>
        <end position="479"/>
    </location>
</feature>
<evidence type="ECO:0000256" key="2">
    <source>
        <dbReference type="SAM" id="MobiDB-lite"/>
    </source>
</evidence>
<feature type="compositionally biased region" description="Acidic residues" evidence="2">
    <location>
        <begin position="121"/>
        <end position="134"/>
    </location>
</feature>
<feature type="compositionally biased region" description="Low complexity" evidence="2">
    <location>
        <begin position="18"/>
        <end position="31"/>
    </location>
</feature>
<feature type="compositionally biased region" description="Acidic residues" evidence="2">
    <location>
        <begin position="62"/>
        <end position="78"/>
    </location>
</feature>
<feature type="compositionally biased region" description="Basic and acidic residues" evidence="2">
    <location>
        <begin position="166"/>
        <end position="189"/>
    </location>
</feature>